<dbReference type="AlphaFoldDB" id="A0A5E4T009"/>
<feature type="transmembrane region" description="Helical" evidence="6">
    <location>
        <begin position="259"/>
        <end position="282"/>
    </location>
</feature>
<proteinExistence type="predicted"/>
<dbReference type="InterPro" id="IPR001851">
    <property type="entry name" value="ABC_transp_permease"/>
</dbReference>
<keyword evidence="7" id="KW-0547">Nucleotide-binding</keyword>
<accession>A0A5E4T009</accession>
<feature type="transmembrane region" description="Helical" evidence="6">
    <location>
        <begin position="84"/>
        <end position="107"/>
    </location>
</feature>
<keyword evidence="7" id="KW-0067">ATP-binding</keyword>
<evidence type="ECO:0000256" key="2">
    <source>
        <dbReference type="ARBA" id="ARBA00022475"/>
    </source>
</evidence>
<reference evidence="7 8" key="1">
    <citation type="submission" date="2019-08" db="EMBL/GenBank/DDBJ databases">
        <authorList>
            <person name="Peeters C."/>
        </authorList>
    </citation>
    <scope>NUCLEOTIDE SEQUENCE [LARGE SCALE GENOMIC DNA]</scope>
    <source>
        <strain evidence="7 8">LMG 31013</strain>
    </source>
</reference>
<dbReference type="RefSeq" id="WP_174978438.1">
    <property type="nucleotide sequence ID" value="NZ_CABPRU010000002.1"/>
</dbReference>
<feature type="transmembrane region" description="Helical" evidence="6">
    <location>
        <begin position="119"/>
        <end position="139"/>
    </location>
</feature>
<name>A0A5E4T009_9BURK</name>
<dbReference type="EMBL" id="CABPRU010000002">
    <property type="protein sequence ID" value="VVD79918.1"/>
    <property type="molecule type" value="Genomic_DNA"/>
</dbReference>
<dbReference type="GO" id="GO:0015658">
    <property type="term" value="F:branched-chain amino acid transmembrane transporter activity"/>
    <property type="evidence" value="ECO:0007669"/>
    <property type="project" value="InterPro"/>
</dbReference>
<dbReference type="Proteomes" id="UP000334380">
    <property type="component" value="Unassembled WGS sequence"/>
</dbReference>
<dbReference type="GO" id="GO:0005524">
    <property type="term" value="F:ATP binding"/>
    <property type="evidence" value="ECO:0007669"/>
    <property type="project" value="UniProtKB-KW"/>
</dbReference>
<evidence type="ECO:0000313" key="8">
    <source>
        <dbReference type="Proteomes" id="UP000334380"/>
    </source>
</evidence>
<dbReference type="PANTHER" id="PTHR30482">
    <property type="entry name" value="HIGH-AFFINITY BRANCHED-CHAIN AMINO ACID TRANSPORT SYSTEM PERMEASE"/>
    <property type="match status" value="1"/>
</dbReference>
<gene>
    <name evidence="7" type="ORF">PTE31013_01049</name>
</gene>
<evidence type="ECO:0000256" key="6">
    <source>
        <dbReference type="SAM" id="Phobius"/>
    </source>
</evidence>
<dbReference type="GO" id="GO:0005886">
    <property type="term" value="C:plasma membrane"/>
    <property type="evidence" value="ECO:0007669"/>
    <property type="project" value="UniProtKB-SubCell"/>
</dbReference>
<comment type="subcellular location">
    <subcellularLocation>
        <location evidence="1">Cell membrane</location>
        <topology evidence="1">Multi-pass membrane protein</topology>
    </subcellularLocation>
</comment>
<feature type="transmembrane region" description="Helical" evidence="6">
    <location>
        <begin position="28"/>
        <end position="51"/>
    </location>
</feature>
<evidence type="ECO:0000313" key="7">
    <source>
        <dbReference type="EMBL" id="VVD79918.1"/>
    </source>
</evidence>
<organism evidence="7 8">
    <name type="scientific">Pandoraea terrigena</name>
    <dbReference type="NCBI Taxonomy" id="2508292"/>
    <lineage>
        <taxon>Bacteria</taxon>
        <taxon>Pseudomonadati</taxon>
        <taxon>Pseudomonadota</taxon>
        <taxon>Betaproteobacteria</taxon>
        <taxon>Burkholderiales</taxon>
        <taxon>Burkholderiaceae</taxon>
        <taxon>Pandoraea</taxon>
    </lineage>
</organism>
<feature type="transmembrane region" description="Helical" evidence="6">
    <location>
        <begin position="208"/>
        <end position="226"/>
    </location>
</feature>
<feature type="transmembrane region" description="Helical" evidence="6">
    <location>
        <begin position="57"/>
        <end position="77"/>
    </location>
</feature>
<evidence type="ECO:0000256" key="1">
    <source>
        <dbReference type="ARBA" id="ARBA00004651"/>
    </source>
</evidence>
<dbReference type="CDD" id="cd06581">
    <property type="entry name" value="TM_PBP1_LivM_like"/>
    <property type="match status" value="1"/>
</dbReference>
<evidence type="ECO:0000256" key="3">
    <source>
        <dbReference type="ARBA" id="ARBA00022692"/>
    </source>
</evidence>
<dbReference type="PANTHER" id="PTHR30482:SF10">
    <property type="entry name" value="HIGH-AFFINITY BRANCHED-CHAIN AMINO ACID TRANSPORT PROTEIN BRAE"/>
    <property type="match status" value="1"/>
</dbReference>
<keyword evidence="3 6" id="KW-0812">Transmembrane</keyword>
<keyword evidence="8" id="KW-1185">Reference proteome</keyword>
<dbReference type="Pfam" id="PF02653">
    <property type="entry name" value="BPD_transp_2"/>
    <property type="match status" value="1"/>
</dbReference>
<keyword evidence="4 6" id="KW-1133">Transmembrane helix</keyword>
<feature type="transmembrane region" description="Helical" evidence="6">
    <location>
        <begin position="146"/>
        <end position="164"/>
    </location>
</feature>
<dbReference type="InterPro" id="IPR043428">
    <property type="entry name" value="LivM-like"/>
</dbReference>
<protein>
    <submittedName>
        <fullName evidence="7">ABC transporter ATP-binding protein</fullName>
    </submittedName>
</protein>
<sequence>MNQPVQTSAGAATPLTEAAAARKAYRGLAFFLIAAIVAPVLVGYAGGNYWVRVLDFALLYIMLALGLNIVVGFAGLLDLGYIAFYAVGAYVTAFLSSPHLTLHFAWIAHLFPGGLHVPVWFTIPIGAAVAATFGILLGAPTLRLRGDYLAIVTLGFGEIIRIFMNNLDRPVNITNGPKGITGIEPASFAGFDFSKAHNIFGIQVNSVYMYYYLFVFLALLIAFICVRLQHSRIGRAWVAIREDEIAAKAMGINTRNIKLLAFAMGASFGGVAGGMFSAFQGFVSPESFTFWESIIVLSMVVLGGMGHIPGVILGGILLSAFPEILRSTMGPLQTSLFGSVIVDPEVIRQLLYGLAMILIMLYRPAGLWPSPRPEERTL</sequence>
<feature type="transmembrane region" description="Helical" evidence="6">
    <location>
        <begin position="294"/>
        <end position="321"/>
    </location>
</feature>
<keyword evidence="5 6" id="KW-0472">Membrane</keyword>
<keyword evidence="2" id="KW-1003">Cell membrane</keyword>
<evidence type="ECO:0000256" key="5">
    <source>
        <dbReference type="ARBA" id="ARBA00023136"/>
    </source>
</evidence>
<evidence type="ECO:0000256" key="4">
    <source>
        <dbReference type="ARBA" id="ARBA00022989"/>
    </source>
</evidence>